<accession>A0A4Q0AJS5</accession>
<dbReference type="InterPro" id="IPR036034">
    <property type="entry name" value="PDZ_sf"/>
</dbReference>
<dbReference type="SUPFAM" id="SSF50156">
    <property type="entry name" value="PDZ domain-like"/>
    <property type="match status" value="1"/>
</dbReference>
<dbReference type="PROSITE" id="PS50106">
    <property type="entry name" value="PDZ"/>
    <property type="match status" value="1"/>
</dbReference>
<evidence type="ECO:0000256" key="1">
    <source>
        <dbReference type="ARBA" id="ARBA00010541"/>
    </source>
</evidence>
<dbReference type="Gene3D" id="2.30.42.10">
    <property type="match status" value="1"/>
</dbReference>
<comment type="caution">
    <text evidence="7">The sequence shown here is derived from an EMBL/GenBank/DDBJ whole genome shotgun (WGS) entry which is preliminary data.</text>
</comment>
<keyword evidence="3" id="KW-0378">Hydrolase</keyword>
<sequence>MSEDNPTKTEAPQTLEQSAAARPGDAAETRLALSGGSAPSSGRKGQAILKWLAIAAVALLGGGVGAWVVVASGLVRPDANRAIVQNRGTIVLQESEVVADVAKKVSPSVVSIVAKSSSLYGVTSQSAATGIIISANGYVLTNRHVLPQDATSVRVILADSTVFDNVTVVGRDPLNDLAFLKINSPQPLPAATLADSSQVRIGQKVVAFGNALGQFQNTVTSGIISGIGRPLSASDGNNRVENLQDLFQTDAAINPGNSGGPLVNLQGEVIGVNTAIASQAQNIGFAIPINAAKGLIKTVLKDGKVERAYMGVRYLSINNEIAKQFNLPIQEGAYVYSGNGQPAVAAGSPAEKAGLKEGDIITKVDGADVTQRNGLASILAQHVPGDSVSLKILRGGSSQVIKVTLGVIQ</sequence>
<dbReference type="PRINTS" id="PR00834">
    <property type="entry name" value="PROTEASES2C"/>
</dbReference>
<evidence type="ECO:0000256" key="5">
    <source>
        <dbReference type="SAM" id="Phobius"/>
    </source>
</evidence>
<evidence type="ECO:0000256" key="4">
    <source>
        <dbReference type="SAM" id="MobiDB-lite"/>
    </source>
</evidence>
<dbReference type="Gene3D" id="2.40.10.120">
    <property type="match status" value="1"/>
</dbReference>
<evidence type="ECO:0000313" key="8">
    <source>
        <dbReference type="Proteomes" id="UP000289269"/>
    </source>
</evidence>
<feature type="compositionally biased region" description="Low complexity" evidence="4">
    <location>
        <begin position="31"/>
        <end position="42"/>
    </location>
</feature>
<evidence type="ECO:0000256" key="3">
    <source>
        <dbReference type="ARBA" id="ARBA00022801"/>
    </source>
</evidence>
<evidence type="ECO:0000259" key="6">
    <source>
        <dbReference type="PROSITE" id="PS50106"/>
    </source>
</evidence>
<dbReference type="Pfam" id="PF13365">
    <property type="entry name" value="Trypsin_2"/>
    <property type="match status" value="1"/>
</dbReference>
<feature type="compositionally biased region" description="Polar residues" evidence="4">
    <location>
        <begin position="8"/>
        <end position="17"/>
    </location>
</feature>
<gene>
    <name evidence="7" type="ORF">EOT04_00255</name>
</gene>
<dbReference type="InterPro" id="IPR001940">
    <property type="entry name" value="Peptidase_S1C"/>
</dbReference>
<feature type="transmembrane region" description="Helical" evidence="5">
    <location>
        <begin position="51"/>
        <end position="75"/>
    </location>
</feature>
<dbReference type="Proteomes" id="UP000289269">
    <property type="component" value="Unassembled WGS sequence"/>
</dbReference>
<keyword evidence="5" id="KW-0812">Transmembrane</keyword>
<keyword evidence="5" id="KW-0472">Membrane</keyword>
<dbReference type="CDD" id="cd06779">
    <property type="entry name" value="cpPDZ_Deg_HtrA-like"/>
    <property type="match status" value="1"/>
</dbReference>
<dbReference type="SUPFAM" id="SSF50494">
    <property type="entry name" value="Trypsin-like serine proteases"/>
    <property type="match status" value="1"/>
</dbReference>
<keyword evidence="2" id="KW-0645">Protease</keyword>
<feature type="region of interest" description="Disordered" evidence="4">
    <location>
        <begin position="1"/>
        <end position="42"/>
    </location>
</feature>
<keyword evidence="8" id="KW-1185">Reference proteome</keyword>
<dbReference type="SMART" id="SM00228">
    <property type="entry name" value="PDZ"/>
    <property type="match status" value="1"/>
</dbReference>
<name>A0A4Q0AJS5_9BACT</name>
<dbReference type="GO" id="GO:0004252">
    <property type="term" value="F:serine-type endopeptidase activity"/>
    <property type="evidence" value="ECO:0007669"/>
    <property type="project" value="InterPro"/>
</dbReference>
<reference evidence="7" key="1">
    <citation type="submission" date="2019-01" db="EMBL/GenBank/DDBJ databases">
        <title>Genomic signatures and co-occurrence patterns of the ultra-small Saccharimodia (Patescibacteria phylum) suggest a symbiotic lifestyle.</title>
        <authorList>
            <person name="Lemos L."/>
            <person name="Medeiros J."/>
            <person name="Andreote F."/>
            <person name="Fernandes G."/>
            <person name="Varani A."/>
            <person name="Oliveira G."/>
            <person name="Pylro V."/>
        </authorList>
    </citation>
    <scope>NUCLEOTIDE SEQUENCE [LARGE SCALE GENOMIC DNA]</scope>
    <source>
        <strain evidence="7">AMD01</strain>
    </source>
</reference>
<dbReference type="EMBL" id="SCKW01000002">
    <property type="protein sequence ID" value="RWZ79809.1"/>
    <property type="molecule type" value="Genomic_DNA"/>
</dbReference>
<dbReference type="GO" id="GO:0006508">
    <property type="term" value="P:proteolysis"/>
    <property type="evidence" value="ECO:0007669"/>
    <property type="project" value="UniProtKB-KW"/>
</dbReference>
<dbReference type="InterPro" id="IPR009003">
    <property type="entry name" value="Peptidase_S1_PA"/>
</dbReference>
<dbReference type="AlphaFoldDB" id="A0A4Q0AJS5"/>
<feature type="domain" description="PDZ" evidence="6">
    <location>
        <begin position="344"/>
        <end position="396"/>
    </location>
</feature>
<comment type="similarity">
    <text evidence="1">Belongs to the peptidase S1C family.</text>
</comment>
<protein>
    <submittedName>
        <fullName evidence="7">Trypsin-like serine protease</fullName>
    </submittedName>
</protein>
<dbReference type="InterPro" id="IPR001478">
    <property type="entry name" value="PDZ"/>
</dbReference>
<evidence type="ECO:0000256" key="2">
    <source>
        <dbReference type="ARBA" id="ARBA00022670"/>
    </source>
</evidence>
<dbReference type="PANTHER" id="PTHR22939:SF129">
    <property type="entry name" value="SERINE PROTEASE HTRA2, MITOCHONDRIAL"/>
    <property type="match status" value="1"/>
</dbReference>
<organism evidence="7 8">
    <name type="scientific">Candidatus Chaera renei</name>
    <dbReference type="NCBI Taxonomy" id="2506947"/>
    <lineage>
        <taxon>Bacteria</taxon>
        <taxon>Candidatus Saccharimonadota</taxon>
        <taxon>Candidatus Saccharimonadia</taxon>
        <taxon>Candidatus Saccharimonadales</taxon>
        <taxon>Candidatus Saccharimonadaceae</taxon>
        <taxon>Candidatus Chaera</taxon>
    </lineage>
</organism>
<keyword evidence="5" id="KW-1133">Transmembrane helix</keyword>
<evidence type="ECO:0000313" key="7">
    <source>
        <dbReference type="EMBL" id="RWZ79809.1"/>
    </source>
</evidence>
<proteinExistence type="inferred from homology"/>
<dbReference type="Pfam" id="PF13180">
    <property type="entry name" value="PDZ_2"/>
    <property type="match status" value="1"/>
</dbReference>
<dbReference type="PANTHER" id="PTHR22939">
    <property type="entry name" value="SERINE PROTEASE FAMILY S1C HTRA-RELATED"/>
    <property type="match status" value="1"/>
</dbReference>